<dbReference type="EMBL" id="JAVRRL010000003">
    <property type="protein sequence ID" value="KAK5118116.1"/>
    <property type="molecule type" value="Genomic_DNA"/>
</dbReference>
<dbReference type="AlphaFoldDB" id="A0AAN7YJN2"/>
<comment type="caution">
    <text evidence="1">The sequence shown here is derived from an EMBL/GenBank/DDBJ whole genome shotgun (WGS) entry which is preliminary data.</text>
</comment>
<evidence type="ECO:0000313" key="2">
    <source>
        <dbReference type="Proteomes" id="UP001310890"/>
    </source>
</evidence>
<dbReference type="Gene3D" id="3.30.710.10">
    <property type="entry name" value="Potassium Channel Kv1.1, Chain A"/>
    <property type="match status" value="1"/>
</dbReference>
<organism evidence="1 2">
    <name type="scientific">Meristemomyces frigidus</name>
    <dbReference type="NCBI Taxonomy" id="1508187"/>
    <lineage>
        <taxon>Eukaryota</taxon>
        <taxon>Fungi</taxon>
        <taxon>Dikarya</taxon>
        <taxon>Ascomycota</taxon>
        <taxon>Pezizomycotina</taxon>
        <taxon>Dothideomycetes</taxon>
        <taxon>Dothideomycetidae</taxon>
        <taxon>Mycosphaerellales</taxon>
        <taxon>Teratosphaeriaceae</taxon>
        <taxon>Meristemomyces</taxon>
    </lineage>
</organism>
<evidence type="ECO:0008006" key="3">
    <source>
        <dbReference type="Google" id="ProtNLM"/>
    </source>
</evidence>
<dbReference type="Proteomes" id="UP001310890">
    <property type="component" value="Unassembled WGS sequence"/>
</dbReference>
<accession>A0AAN7YJN2</accession>
<protein>
    <recommendedName>
        <fullName evidence="3">BTB domain-containing protein</fullName>
    </recommendedName>
</protein>
<evidence type="ECO:0000313" key="1">
    <source>
        <dbReference type="EMBL" id="KAK5118116.1"/>
    </source>
</evidence>
<proteinExistence type="predicted"/>
<gene>
    <name evidence="1" type="ORF">LTR62_004163</name>
</gene>
<name>A0AAN7YJN2_9PEZI</name>
<dbReference type="InterPro" id="IPR011333">
    <property type="entry name" value="SKP1/BTB/POZ_sf"/>
</dbReference>
<reference evidence="1" key="1">
    <citation type="submission" date="2023-08" db="EMBL/GenBank/DDBJ databases">
        <title>Black Yeasts Isolated from many extreme environments.</title>
        <authorList>
            <person name="Coleine C."/>
            <person name="Stajich J.E."/>
            <person name="Selbmann L."/>
        </authorList>
    </citation>
    <scope>NUCLEOTIDE SEQUENCE</scope>
    <source>
        <strain evidence="1">CCFEE 5401</strain>
    </source>
</reference>
<sequence length="262" mass="29066">MLTRASPVFKAMLAPKFKGGAALATNASVEIPLPDDDPRLLLVLCKVIHLSYGDDMPATMPEKDILAMAQLCDKYACTPVLRPFFHAWVVGALPSANHDDRLILLEAAVIIGVDSITKSIVVDMVFHSTRDDCVSLGIRTAINNLMWSFQKIMDNCVQWWMDQPRCGGCQKDCRVGMLRANTILTTLQECGIWPLSNSSLTIGQMCAKVKHIRLRDALPLVRCASNDGCVLDKADQDMSETERLFAEWAEWIAKVIADMELN</sequence>